<gene>
    <name evidence="2" type="ORF">HOP53_17615</name>
</gene>
<evidence type="ECO:0000256" key="1">
    <source>
        <dbReference type="SAM" id="MobiDB-lite"/>
    </source>
</evidence>
<protein>
    <submittedName>
        <fullName evidence="2">Uncharacterized protein</fullName>
    </submittedName>
</protein>
<keyword evidence="3" id="KW-1185">Reference proteome</keyword>
<accession>A0ABS9A9D1</accession>
<feature type="compositionally biased region" description="Basic and acidic residues" evidence="1">
    <location>
        <begin position="72"/>
        <end position="83"/>
    </location>
</feature>
<name>A0ABS9A9D1_9GAMM</name>
<dbReference type="Proteomes" id="UP001320168">
    <property type="component" value="Unassembled WGS sequence"/>
</dbReference>
<feature type="region of interest" description="Disordered" evidence="1">
    <location>
        <begin position="60"/>
        <end position="96"/>
    </location>
</feature>
<reference evidence="2 3" key="1">
    <citation type="journal article" date="2021" name="Front. Microbiol.">
        <title>Aerobic Denitrification and Heterotrophic Sulfur Oxidation in the Genus Halomonas Revealed by Six Novel Species Characterizations and Genome-Based Analysis.</title>
        <authorList>
            <person name="Wang L."/>
            <person name="Shao Z."/>
        </authorList>
    </citation>
    <scope>NUCLEOTIDE SEQUENCE [LARGE SCALE GENOMIC DNA]</scope>
    <source>
        <strain evidence="2 3">MCCC 1A11081</strain>
    </source>
</reference>
<sequence>MGQHRYAVISALGQERIPIRVEQFVRRQEVMLWPGVASGLFTPSAALKVFDACFIDEAQPPASTMTAGSGAREQHQGEPHEELEASSEQVGPGTPG</sequence>
<evidence type="ECO:0000313" key="2">
    <source>
        <dbReference type="EMBL" id="MCE8004650.1"/>
    </source>
</evidence>
<organism evidence="2 3">
    <name type="scientific">Billgrantia ethanolica</name>
    <dbReference type="NCBI Taxonomy" id="2733486"/>
    <lineage>
        <taxon>Bacteria</taxon>
        <taxon>Pseudomonadati</taxon>
        <taxon>Pseudomonadota</taxon>
        <taxon>Gammaproteobacteria</taxon>
        <taxon>Oceanospirillales</taxon>
        <taxon>Halomonadaceae</taxon>
        <taxon>Billgrantia</taxon>
    </lineage>
</organism>
<evidence type="ECO:0000313" key="3">
    <source>
        <dbReference type="Proteomes" id="UP001320168"/>
    </source>
</evidence>
<comment type="caution">
    <text evidence="2">The sequence shown here is derived from an EMBL/GenBank/DDBJ whole genome shotgun (WGS) entry which is preliminary data.</text>
</comment>
<dbReference type="EMBL" id="JABFTX010000004">
    <property type="protein sequence ID" value="MCE8004650.1"/>
    <property type="molecule type" value="Genomic_DNA"/>
</dbReference>
<dbReference type="RefSeq" id="WP_234271243.1">
    <property type="nucleotide sequence ID" value="NZ_JABFTX010000004.1"/>
</dbReference>
<proteinExistence type="predicted"/>